<keyword evidence="1" id="KW-0808">Transferase</keyword>
<dbReference type="InterPro" id="IPR013217">
    <property type="entry name" value="Methyltransf_12"/>
</dbReference>
<protein>
    <recommendedName>
        <fullName evidence="2">Methyltransferase type 12 domain-containing protein</fullName>
    </recommendedName>
</protein>
<dbReference type="Proteomes" id="UP000635477">
    <property type="component" value="Unassembled WGS sequence"/>
</dbReference>
<dbReference type="InterPro" id="IPR029063">
    <property type="entry name" value="SAM-dependent_MTases_sf"/>
</dbReference>
<dbReference type="SUPFAM" id="SSF53335">
    <property type="entry name" value="S-adenosyl-L-methionine-dependent methyltransferases"/>
    <property type="match status" value="1"/>
</dbReference>
<dbReference type="GO" id="GO:0016740">
    <property type="term" value="F:transferase activity"/>
    <property type="evidence" value="ECO:0007669"/>
    <property type="project" value="UniProtKB-KW"/>
</dbReference>
<sequence>MSVHETLITSEPSMLLKNDGHREKTLHAERIRAADFFTGHSPRPATPPTISTMDNQVFLSRAAMLIIRAFRNNISYEQTFDACSLSGYRSHIYRWMESCSASEASQILLKDVPITAAIEIFSSLHSMGVEGEVLSEIGLNLRAILEGALDPMPLLLEDGRLERIYNGIETVQKLRVHMRDYLSLLAAEKPGTKVLEVGGSTSKNTGVILEAFEGRNLASYTLADASTILLQQTKSAFLETGVIKLKALDINRDPIAQGFKPESYDVVVVNNILHIGNSLETVLVHVRRLLAPGGALVIVGMTDLSPSYGLIFGLMESMWSDNYAAQLQLPSRAEWGKLLSDTGFSGLESATKNFERIGQSSYCVVSTAVASTKHRPVNILVDGEGKLLNFAGQLSSLLATSGISSTISFPHDTAVSDSVYVIIDQGSSLSFLESRPSVLVSLERLSNARVLWVSLSPDDATRSETDMSTITSITRQIREANRTLKLASLAVRRDSPQNLDILRVVSRLIQTRFQEERGPRLELDYEYSNDGVFILRTQSDISRT</sequence>
<evidence type="ECO:0000313" key="4">
    <source>
        <dbReference type="Proteomes" id="UP000635477"/>
    </source>
</evidence>
<dbReference type="InterPro" id="IPR050444">
    <property type="entry name" value="Polyketide_Synthase"/>
</dbReference>
<evidence type="ECO:0000259" key="2">
    <source>
        <dbReference type="Pfam" id="PF08242"/>
    </source>
</evidence>
<accession>A0A8H4UFQ0</accession>
<name>A0A8H4UFQ0_9HYPO</name>
<dbReference type="CDD" id="cd02440">
    <property type="entry name" value="AdoMet_MTases"/>
    <property type="match status" value="1"/>
</dbReference>
<proteinExistence type="predicted"/>
<comment type="caution">
    <text evidence="3">The sequence shown here is derived from an EMBL/GenBank/DDBJ whole genome shotgun (WGS) entry which is preliminary data.</text>
</comment>
<dbReference type="OrthoDB" id="329835at2759"/>
<organism evidence="3 4">
    <name type="scientific">Fusarium zealandicum</name>
    <dbReference type="NCBI Taxonomy" id="1053134"/>
    <lineage>
        <taxon>Eukaryota</taxon>
        <taxon>Fungi</taxon>
        <taxon>Dikarya</taxon>
        <taxon>Ascomycota</taxon>
        <taxon>Pezizomycotina</taxon>
        <taxon>Sordariomycetes</taxon>
        <taxon>Hypocreomycetidae</taxon>
        <taxon>Hypocreales</taxon>
        <taxon>Nectriaceae</taxon>
        <taxon>Fusarium</taxon>
        <taxon>Fusarium staphyleae species complex</taxon>
    </lineage>
</organism>
<dbReference type="PANTHER" id="PTHR45681:SF6">
    <property type="entry name" value="POLYKETIDE SYNTHASE 37"/>
    <property type="match status" value="1"/>
</dbReference>
<evidence type="ECO:0000313" key="3">
    <source>
        <dbReference type="EMBL" id="KAF4975339.1"/>
    </source>
</evidence>
<dbReference type="EMBL" id="JABEYC010000652">
    <property type="protein sequence ID" value="KAF4975339.1"/>
    <property type="molecule type" value="Genomic_DNA"/>
</dbReference>
<dbReference type="Pfam" id="PF08242">
    <property type="entry name" value="Methyltransf_12"/>
    <property type="match status" value="1"/>
</dbReference>
<dbReference type="PANTHER" id="PTHR45681">
    <property type="entry name" value="POLYKETIDE SYNTHASE 44-RELATED"/>
    <property type="match status" value="1"/>
</dbReference>
<reference evidence="3" key="1">
    <citation type="journal article" date="2020" name="BMC Genomics">
        <title>Correction to: Identification and distribution of gene clusters required for synthesis of sphingolipid metabolism inhibitors in diverse species of the filamentous fungus Fusarium.</title>
        <authorList>
            <person name="Kim H.S."/>
            <person name="Lohmar J.M."/>
            <person name="Busman M."/>
            <person name="Brown D.W."/>
            <person name="Naumann T.A."/>
            <person name="Divon H.H."/>
            <person name="Lysoe E."/>
            <person name="Uhlig S."/>
            <person name="Proctor R.H."/>
        </authorList>
    </citation>
    <scope>NUCLEOTIDE SEQUENCE</scope>
    <source>
        <strain evidence="3">NRRL 22465</strain>
    </source>
</reference>
<feature type="domain" description="Methyltransferase type 12" evidence="2">
    <location>
        <begin position="195"/>
        <end position="296"/>
    </location>
</feature>
<dbReference type="Gene3D" id="3.40.50.150">
    <property type="entry name" value="Vaccinia Virus protein VP39"/>
    <property type="match status" value="1"/>
</dbReference>
<gene>
    <name evidence="3" type="ORF">FZEAL_7872</name>
</gene>
<reference evidence="3" key="2">
    <citation type="submission" date="2020-05" db="EMBL/GenBank/DDBJ databases">
        <authorList>
            <person name="Kim H.-S."/>
            <person name="Proctor R.H."/>
            <person name="Brown D.W."/>
        </authorList>
    </citation>
    <scope>NUCLEOTIDE SEQUENCE</scope>
    <source>
        <strain evidence="3">NRRL 22465</strain>
    </source>
</reference>
<keyword evidence="4" id="KW-1185">Reference proteome</keyword>
<evidence type="ECO:0000256" key="1">
    <source>
        <dbReference type="ARBA" id="ARBA00022679"/>
    </source>
</evidence>
<dbReference type="AlphaFoldDB" id="A0A8H4UFQ0"/>